<reference evidence="1 2" key="1">
    <citation type="submission" date="2010-02" db="EMBL/GenBank/DDBJ databases">
        <authorList>
            <person name="Weinstock G."/>
            <person name="Sodergren E."/>
            <person name="Clifton S."/>
            <person name="Fulton L."/>
            <person name="Fulton B."/>
            <person name="Courtney L."/>
            <person name="Fronick C."/>
            <person name="Harrison M."/>
            <person name="Strong C."/>
            <person name="Farmer C."/>
            <person name="Delahaunty K."/>
            <person name="Markovic C."/>
            <person name="Hall O."/>
            <person name="Minx P."/>
            <person name="Tomlinson C."/>
            <person name="Mitreva M."/>
            <person name="Nelson J."/>
            <person name="Hou S."/>
            <person name="Wollam A."/>
            <person name="Pepin K.H."/>
            <person name="Johnson M."/>
            <person name="Bhonagiri V."/>
            <person name="Zhang X."/>
            <person name="Suruliraj S."/>
            <person name="Warren W."/>
            <person name="Chinwalla A."/>
            <person name="Mardis E.R."/>
            <person name="Wilson R.K."/>
        </authorList>
    </citation>
    <scope>NUCLEOTIDE SEQUENCE [LARGE SCALE GENOMIC DNA]</scope>
    <source>
        <strain evidence="1 2">DSM 2876</strain>
    </source>
</reference>
<proteinExistence type="predicted"/>
<protein>
    <submittedName>
        <fullName evidence="1">Uncharacterized protein</fullName>
    </submittedName>
</protein>
<keyword evidence="2" id="KW-1185">Reference proteome</keyword>
<accession>D4S2Q9</accession>
<evidence type="ECO:0000313" key="1">
    <source>
        <dbReference type="EMBL" id="EFF67514.1"/>
    </source>
</evidence>
<organism evidence="1 2">
    <name type="scientific">Eshraghiella crossota DSM 2876</name>
    <dbReference type="NCBI Taxonomy" id="511680"/>
    <lineage>
        <taxon>Bacteria</taxon>
        <taxon>Bacillati</taxon>
        <taxon>Bacillota</taxon>
        <taxon>Clostridia</taxon>
        <taxon>Lachnospirales</taxon>
        <taxon>Lachnospiraceae</taxon>
        <taxon>Eshraghiella</taxon>
    </lineage>
</organism>
<dbReference type="HOGENOM" id="CLU_2664125_0_0_9"/>
<dbReference type="eggNOG" id="ENOG50319JX">
    <property type="taxonomic scope" value="Bacteria"/>
</dbReference>
<sequence length="75" mass="9273">MLIDDGLTVKCMLIDDFKLMCKQLLSPIEIIEYLKWRKAFYKKNENLEKQYLYEKYGENTIYEDRLYYELFRQAV</sequence>
<evidence type="ECO:0000313" key="2">
    <source>
        <dbReference type="Proteomes" id="UP000006238"/>
    </source>
</evidence>
<dbReference type="Proteomes" id="UP000006238">
    <property type="component" value="Unassembled WGS sequence"/>
</dbReference>
<gene>
    <name evidence="1" type="ORF">BUTYVIB_02381</name>
</gene>
<dbReference type="AlphaFoldDB" id="D4S2Q9"/>
<name>D4S2Q9_9FIRM</name>
<dbReference type="EMBL" id="ABWN01000040">
    <property type="protein sequence ID" value="EFF67514.1"/>
    <property type="molecule type" value="Genomic_DNA"/>
</dbReference>
<comment type="caution">
    <text evidence="1">The sequence shown here is derived from an EMBL/GenBank/DDBJ whole genome shotgun (WGS) entry which is preliminary data.</text>
</comment>